<evidence type="ECO:0000313" key="3">
    <source>
        <dbReference type="Proteomes" id="UP000326953"/>
    </source>
</evidence>
<keyword evidence="1" id="KW-0812">Transmembrane</keyword>
<dbReference type="RefSeq" id="WP_191632424.1">
    <property type="nucleotide sequence ID" value="NZ_CABVHK010000016.1"/>
</dbReference>
<evidence type="ECO:0000256" key="1">
    <source>
        <dbReference type="SAM" id="Phobius"/>
    </source>
</evidence>
<dbReference type="EMBL" id="CABVHK010000016">
    <property type="protein sequence ID" value="VVN22509.1"/>
    <property type="molecule type" value="Genomic_DNA"/>
</dbReference>
<evidence type="ECO:0000313" key="2">
    <source>
        <dbReference type="EMBL" id="VVN22509.1"/>
    </source>
</evidence>
<feature type="transmembrane region" description="Helical" evidence="1">
    <location>
        <begin position="179"/>
        <end position="200"/>
    </location>
</feature>
<reference evidence="2 3" key="1">
    <citation type="submission" date="2019-09" db="EMBL/GenBank/DDBJ databases">
        <authorList>
            <person name="Chandra G."/>
            <person name="Truman W A."/>
        </authorList>
    </citation>
    <scope>NUCLEOTIDE SEQUENCE [LARGE SCALE GENOMIC DNA]</scope>
    <source>
        <strain evidence="2">PS662</strain>
    </source>
</reference>
<accession>A0A5E6W1H5</accession>
<dbReference type="Gene3D" id="2.180.10.10">
    <property type="entry name" value="RHS repeat-associated core"/>
    <property type="match status" value="1"/>
</dbReference>
<feature type="transmembrane region" description="Helical" evidence="1">
    <location>
        <begin position="155"/>
        <end position="173"/>
    </location>
</feature>
<evidence type="ECO:0008006" key="4">
    <source>
        <dbReference type="Google" id="ProtNLM"/>
    </source>
</evidence>
<proteinExistence type="predicted"/>
<name>A0A5E6W1H5_PSEFL</name>
<gene>
    <name evidence="2" type="ORF">PS662_04440</name>
</gene>
<dbReference type="InterPro" id="IPR022385">
    <property type="entry name" value="Rhs_assc_core"/>
</dbReference>
<keyword evidence="1" id="KW-1133">Transmembrane helix</keyword>
<sequence length="320" mass="33917">MLMPTRLNQNGKKTILLATNQSQSVLMEVSQGDVNRLAYTAYGHLSAARLPSTHLGFNGEIGEPYIRWYLLGNGYRVYNPVLMRFHSSDKWSPFGAGGLNSYMYSAADPVNYRDPTGRFTVPIMLSQLVSAAGGTSAFGGLGLSLSNSGRFSGQGVSALGSGAAGVLLGAAAFANPASVLAPVLASASVAAGAASMTLAYRAARAATARGTQWFQSAARVFDSPPRYSTLSSVEPPSFSSLNLSPPPPYSPPRIRTTIVPTHSNAPSSNGRLMRSTGAKKVQESLLPRRELFTVQMSELPQLQIIDETASAANKIRKTKN</sequence>
<protein>
    <recommendedName>
        <fullName evidence="4">RHS repeat-associated core domain-containing protein</fullName>
    </recommendedName>
</protein>
<organism evidence="2 3">
    <name type="scientific">Pseudomonas fluorescens</name>
    <dbReference type="NCBI Taxonomy" id="294"/>
    <lineage>
        <taxon>Bacteria</taxon>
        <taxon>Pseudomonadati</taxon>
        <taxon>Pseudomonadota</taxon>
        <taxon>Gammaproteobacteria</taxon>
        <taxon>Pseudomonadales</taxon>
        <taxon>Pseudomonadaceae</taxon>
        <taxon>Pseudomonas</taxon>
    </lineage>
</organism>
<feature type="transmembrane region" description="Helical" evidence="1">
    <location>
        <begin position="119"/>
        <end position="143"/>
    </location>
</feature>
<dbReference type="NCBIfam" id="TIGR03696">
    <property type="entry name" value="Rhs_assc_core"/>
    <property type="match status" value="1"/>
</dbReference>
<dbReference type="AlphaFoldDB" id="A0A5E6W1H5"/>
<dbReference type="Proteomes" id="UP000326953">
    <property type="component" value="Unassembled WGS sequence"/>
</dbReference>
<keyword evidence="1" id="KW-0472">Membrane</keyword>